<dbReference type="GeneID" id="15807004"/>
<dbReference type="Proteomes" id="UP000031512">
    <property type="component" value="Chromosome 1"/>
</dbReference>
<organism evidence="1 2">
    <name type="scientific">Theileria equi strain WA</name>
    <dbReference type="NCBI Taxonomy" id="1537102"/>
    <lineage>
        <taxon>Eukaryota</taxon>
        <taxon>Sar</taxon>
        <taxon>Alveolata</taxon>
        <taxon>Apicomplexa</taxon>
        <taxon>Aconoidasida</taxon>
        <taxon>Piroplasmida</taxon>
        <taxon>Theileriidae</taxon>
        <taxon>Theileria</taxon>
    </lineage>
</organism>
<gene>
    <name evidence="1" type="ORF">BEWA_017640</name>
</gene>
<dbReference type="InterPro" id="IPR032675">
    <property type="entry name" value="LRR_dom_sf"/>
</dbReference>
<dbReference type="KEGG" id="beq:BEWA_017640"/>
<name>L0AUM2_THEEQ</name>
<evidence type="ECO:0000313" key="2">
    <source>
        <dbReference type="Proteomes" id="UP000031512"/>
    </source>
</evidence>
<evidence type="ECO:0000313" key="1">
    <source>
        <dbReference type="EMBL" id="AFZ78923.1"/>
    </source>
</evidence>
<dbReference type="SUPFAM" id="SSF52047">
    <property type="entry name" value="RNI-like"/>
    <property type="match status" value="1"/>
</dbReference>
<keyword evidence="2" id="KW-1185">Reference proteome</keyword>
<proteinExistence type="predicted"/>
<dbReference type="EMBL" id="CP001669">
    <property type="protein sequence ID" value="AFZ78923.1"/>
    <property type="molecule type" value="Genomic_DNA"/>
</dbReference>
<reference evidence="1 2" key="1">
    <citation type="journal article" date="2012" name="BMC Genomics">
        <title>Comparative genomic analysis and phylogenetic position of Theileria equi.</title>
        <authorList>
            <person name="Kappmeyer L.S."/>
            <person name="Thiagarajan M."/>
            <person name="Herndon D.R."/>
            <person name="Ramsay J.D."/>
            <person name="Caler E."/>
            <person name="Djikeng A."/>
            <person name="Gillespie J.J."/>
            <person name="Lau A.O."/>
            <person name="Roalson E.H."/>
            <person name="Silva J.C."/>
            <person name="Silva M.G."/>
            <person name="Suarez C.E."/>
            <person name="Ueti M.W."/>
            <person name="Nene V.M."/>
            <person name="Mealey R.H."/>
            <person name="Knowles D.P."/>
            <person name="Brayton K.A."/>
        </authorList>
    </citation>
    <scope>NUCLEOTIDE SEQUENCE [LARGE SCALE GENOMIC DNA]</scope>
    <source>
        <strain evidence="1 2">WA</strain>
    </source>
</reference>
<dbReference type="eggNOG" id="ENOG502SSNB">
    <property type="taxonomic scope" value="Eukaryota"/>
</dbReference>
<dbReference type="Gene3D" id="3.80.10.10">
    <property type="entry name" value="Ribonuclease Inhibitor"/>
    <property type="match status" value="1"/>
</dbReference>
<sequence length="1295" mass="149333">MDSHDSHIENIGEKDFIFAVTDPSNQLKALNPPLPCDYADIYHQKITKDNPSSVRLLSGDTGLTNPKEIGIPQTGERFIFDGTLKTGIYDRVTDRIVRDANVINIDKSDVCISVKHEINQSSRKLSADDDTKLLINSIASKLKRFPKLQHPCEICANNGCISLSSCNVTGNIKKENVGLAEPCPHSLLKSVPMIRDFVNFDGCNISSISNRMEVTRKNVTETTQQHTCYNTNVNNDHEFTTHHYSSETELDFSDVDYLLTYRHNKNNSSLIESVVSPQNNNITFDDSILSVSKLNSIDESSLRFIESNINKFKESKLMKIPNHKHLDCLKERGIVNAKIPIISLGEYKSKTDIDILESWKCPKFHKLSYSSDVNDNDILALQETEETIVKQISDRQNSRDLALKEIEKSIYNGDMNIDFLILKYKELRKSDCPVEMIKALKHLICMKLNKPKLYISRKNVKIVENQNRHKELLLDKIVGRINAFELEEYTNDSSSKESADSIYTYSSLTVSSYDSFTEDLTFNVGENGYLRDSIEFIHKSTIDCYGWLCVTNETVSNSRPTFLYCELVGDHFSLYSATHETNIKDNIATEPLMKIIVDESFVIEKKHDGRKNNTSIKISGIELDNDTSEYSSDNRIILKLEADTRSEILSWYRSLNSRVQLGLFINYLKDNDICPLDYTIYSFTYPKRRELIFNKLPYDKDLEDHITNSFIRSRLYYVDFSMRMMTDHDLNHHMEIWKVPISVLNLSQNDLSMNVDGEIFNDYLLRTGIQKLYIDRNPLSEKFFGSMFVNMILGTSVNFVSLRRCKLHNKLVISIKEINNRLSISNAIELDLRDCEISDEFSHFISAYPLNKVTILSNQSVNKEEFEMGYFMDNKNLLQISSLGSLFSGRLSSTQWKRRKRFRIPFIKSKTDNSTVDVYFEYRSPYLVWSDWCPKRKGSLFKRSEVTEDEESSDIKENQILFVKSCSIIIKSGKDWLLIRGFKPKHLVKTEGYEIKILLRGYTNESTRRWYEIMSRSVAGIMYVDHLLQSRVTIPSKYILSFCSRIDTKELIMNGFPLERKLMYRFLNLLSKQQTLKALNFTNMGLDARSMSLESPPFKNLNLEKLDWSFNSINLEDVAYNFLNILTGANTCEKFIISHNPLGDNYNSAILFSYCCFKLKASKLSFNHCQLGDTFLSKLVELIDSEDKTREFEHLKVVELEGNYFTLEVIHDVTTLIIENFPNIENIRLYASISDAEYVESFVEYGDIVSFDRVGPIEPSIGNFKRVGHIKKGKRTTLNTVTQFVNDSKNYHSNQ</sequence>
<evidence type="ECO:0008006" key="3">
    <source>
        <dbReference type="Google" id="ProtNLM"/>
    </source>
</evidence>
<dbReference type="OrthoDB" id="360979at2759"/>
<dbReference type="RefSeq" id="XP_004828589.1">
    <property type="nucleotide sequence ID" value="XM_004828532.1"/>
</dbReference>
<accession>L0AUM2</accession>
<protein>
    <recommendedName>
        <fullName evidence="3">PH domain-containing protein</fullName>
    </recommendedName>
</protein>
<dbReference type="VEuPathDB" id="PiroplasmaDB:BEWA_017640"/>